<keyword evidence="3" id="KW-1185">Reference proteome</keyword>
<feature type="chain" id="PRO_5028982923" description="Lipoprotein" evidence="1">
    <location>
        <begin position="18"/>
        <end position="82"/>
    </location>
</feature>
<name>A0A6V8LQ51_9BACT</name>
<dbReference type="RefSeq" id="WP_173080953.1">
    <property type="nucleotide sequence ID" value="NZ_BLTE01000001.1"/>
</dbReference>
<dbReference type="PROSITE" id="PS51257">
    <property type="entry name" value="PROKAR_LIPOPROTEIN"/>
    <property type="match status" value="1"/>
</dbReference>
<reference evidence="2 3" key="1">
    <citation type="submission" date="2020-04" db="EMBL/GenBank/DDBJ databases">
        <authorList>
            <consortium name="Desulfovibrio sp. FSS-1 genome sequencing consortium"/>
            <person name="Shimoshige H."/>
            <person name="Kobayashi H."/>
            <person name="Maekawa T."/>
        </authorList>
    </citation>
    <scope>NUCLEOTIDE SEQUENCE [LARGE SCALE GENOMIC DNA]</scope>
    <source>
        <strain evidence="2 3">SIID29052-01</strain>
    </source>
</reference>
<reference evidence="2 3" key="2">
    <citation type="submission" date="2020-05" db="EMBL/GenBank/DDBJ databases">
        <title>Draft genome sequence of Desulfovibrio sp. strainFSS-1.</title>
        <authorList>
            <person name="Shimoshige H."/>
            <person name="Kobayashi H."/>
            <person name="Maekawa T."/>
        </authorList>
    </citation>
    <scope>NUCLEOTIDE SEQUENCE [LARGE SCALE GENOMIC DNA]</scope>
    <source>
        <strain evidence="2 3">SIID29052-01</strain>
    </source>
</reference>
<feature type="signal peptide" evidence="1">
    <location>
        <begin position="1"/>
        <end position="17"/>
    </location>
</feature>
<dbReference type="AlphaFoldDB" id="A0A6V8LQ51"/>
<keyword evidence="1" id="KW-0732">Signal</keyword>
<organism evidence="2 3">
    <name type="scientific">Fundidesulfovibrio magnetotacticus</name>
    <dbReference type="NCBI Taxonomy" id="2730080"/>
    <lineage>
        <taxon>Bacteria</taxon>
        <taxon>Pseudomonadati</taxon>
        <taxon>Thermodesulfobacteriota</taxon>
        <taxon>Desulfovibrionia</taxon>
        <taxon>Desulfovibrionales</taxon>
        <taxon>Desulfovibrionaceae</taxon>
        <taxon>Fundidesulfovibrio</taxon>
    </lineage>
</organism>
<sequence length="82" mass="8966">MRPISLAFLLFAVTLLAGCYETGPGSYGGYSNNAYQQNKRQEVNCNNNWQNCVAVCNTIANANQRAVCVANCNNALNQCKSR</sequence>
<evidence type="ECO:0000313" key="3">
    <source>
        <dbReference type="Proteomes" id="UP000494245"/>
    </source>
</evidence>
<accession>A0A6V8LQ51</accession>
<evidence type="ECO:0008006" key="4">
    <source>
        <dbReference type="Google" id="ProtNLM"/>
    </source>
</evidence>
<dbReference type="EMBL" id="BLTE01000001">
    <property type="protein sequence ID" value="GFK92681.1"/>
    <property type="molecule type" value="Genomic_DNA"/>
</dbReference>
<dbReference type="Proteomes" id="UP000494245">
    <property type="component" value="Unassembled WGS sequence"/>
</dbReference>
<comment type="caution">
    <text evidence="2">The sequence shown here is derived from an EMBL/GenBank/DDBJ whole genome shotgun (WGS) entry which is preliminary data.</text>
</comment>
<protein>
    <recommendedName>
        <fullName evidence="4">Lipoprotein</fullName>
    </recommendedName>
</protein>
<gene>
    <name evidence="2" type="ORF">NNJEOMEG_00507</name>
</gene>
<proteinExistence type="predicted"/>
<evidence type="ECO:0000256" key="1">
    <source>
        <dbReference type="SAM" id="SignalP"/>
    </source>
</evidence>
<evidence type="ECO:0000313" key="2">
    <source>
        <dbReference type="EMBL" id="GFK92681.1"/>
    </source>
</evidence>